<comment type="cofactor">
    <cofactor evidence="1">
        <name>pyridoxal 5'-phosphate</name>
        <dbReference type="ChEBI" id="CHEBI:597326"/>
    </cofactor>
</comment>
<protein>
    <recommendedName>
        <fullName evidence="9">Aminodeoxychorismate lyase</fullName>
        <ecNumber evidence="6">4.1.3.38</ecNumber>
    </recommendedName>
    <alternativeName>
        <fullName evidence="10">4-amino-4-deoxychorismate lyase</fullName>
    </alternativeName>
</protein>
<keyword evidence="3" id="KW-0663">Pyridoxal phosphate</keyword>
<dbReference type="SUPFAM" id="SSF56752">
    <property type="entry name" value="D-aminoacid aminotransferase-like PLP-dependent enzymes"/>
    <property type="match status" value="1"/>
</dbReference>
<keyword evidence="11" id="KW-0032">Aminotransferase</keyword>
<evidence type="ECO:0000256" key="6">
    <source>
        <dbReference type="ARBA" id="ARBA00035676"/>
    </source>
</evidence>
<evidence type="ECO:0000256" key="8">
    <source>
        <dbReference type="ARBA" id="ARBA00054027"/>
    </source>
</evidence>
<dbReference type="GO" id="GO:0008483">
    <property type="term" value="F:transaminase activity"/>
    <property type="evidence" value="ECO:0007669"/>
    <property type="project" value="UniProtKB-KW"/>
</dbReference>
<accession>A0A110B4C3</accession>
<dbReference type="InterPro" id="IPR050571">
    <property type="entry name" value="Class-IV_PLP-Dep_Aminotrnsfr"/>
</dbReference>
<evidence type="ECO:0000256" key="3">
    <source>
        <dbReference type="ARBA" id="ARBA00022898"/>
    </source>
</evidence>
<organism evidence="11 12">
    <name type="scientific">Halorhodospira halochloris</name>
    <name type="common">Ectothiorhodospira halochloris</name>
    <dbReference type="NCBI Taxonomy" id="1052"/>
    <lineage>
        <taxon>Bacteria</taxon>
        <taxon>Pseudomonadati</taxon>
        <taxon>Pseudomonadota</taxon>
        <taxon>Gammaproteobacteria</taxon>
        <taxon>Chromatiales</taxon>
        <taxon>Ectothiorhodospiraceae</taxon>
        <taxon>Halorhodospira</taxon>
    </lineage>
</organism>
<dbReference type="EMBL" id="AP017372">
    <property type="protein sequence ID" value="BAU56500.1"/>
    <property type="molecule type" value="Genomic_DNA"/>
</dbReference>
<dbReference type="PANTHER" id="PTHR42743:SF10">
    <property type="entry name" value="D-ALANINE AMINOTRANSFERASE"/>
    <property type="match status" value="1"/>
</dbReference>
<dbReference type="RefSeq" id="WP_096406439.1">
    <property type="nucleotide sequence ID" value="NZ_AP017372.2"/>
</dbReference>
<sequence>MPEHSICYLNGRMLPLDQAHISPLDRGFLFADSVYEVIPVYAGKPFLLEAHLQRLHSSLDAIRMSNPHSYADWEDILTRLCSLNGGGDLALYLQITRGSPVQRRHEFPADGNQPTIFAMVSELPSPTNHGLKAITLEDTRWARCDIKSTALLANVLLRQSATDNGADEAILHRNGLVTEGAASSLFIVKDRHLSTPQLNHDVLPGVTRNAILALAEQYGLPHSCREIHIDELSNADEVWLTSSTKEVAPVIEIDGHPICEGRPGPIHESMRLWLDKLKEES</sequence>
<dbReference type="FunFam" id="3.20.10.10:FF:000002">
    <property type="entry name" value="D-alanine aminotransferase"/>
    <property type="match status" value="1"/>
</dbReference>
<dbReference type="GO" id="GO:0008696">
    <property type="term" value="F:4-amino-4-deoxychorismate lyase activity"/>
    <property type="evidence" value="ECO:0007669"/>
    <property type="project" value="UniProtKB-EC"/>
</dbReference>
<proteinExistence type="inferred from homology"/>
<gene>
    <name evidence="11" type="ORF">HH1059_24270</name>
</gene>
<dbReference type="EC" id="4.1.3.38" evidence="6"/>
<dbReference type="PANTHER" id="PTHR42743">
    <property type="entry name" value="AMINO-ACID AMINOTRANSFERASE"/>
    <property type="match status" value="1"/>
</dbReference>
<comment type="catalytic activity">
    <reaction evidence="7">
        <text>4-amino-4-deoxychorismate = 4-aminobenzoate + pyruvate + H(+)</text>
        <dbReference type="Rhea" id="RHEA:16201"/>
        <dbReference type="ChEBI" id="CHEBI:15361"/>
        <dbReference type="ChEBI" id="CHEBI:15378"/>
        <dbReference type="ChEBI" id="CHEBI:17836"/>
        <dbReference type="ChEBI" id="CHEBI:58406"/>
        <dbReference type="EC" id="4.1.3.38"/>
    </reaction>
</comment>
<dbReference type="CDD" id="cd01558">
    <property type="entry name" value="D-AAT_like"/>
    <property type="match status" value="1"/>
</dbReference>
<dbReference type="Gene3D" id="3.20.10.10">
    <property type="entry name" value="D-amino Acid Aminotransferase, subunit A, domain 2"/>
    <property type="match status" value="1"/>
</dbReference>
<dbReference type="InterPro" id="IPR001544">
    <property type="entry name" value="Aminotrans_IV"/>
</dbReference>
<evidence type="ECO:0000256" key="2">
    <source>
        <dbReference type="ARBA" id="ARBA00009320"/>
    </source>
</evidence>
<comment type="pathway">
    <text evidence="5">Cofactor biosynthesis; tetrahydrofolate biosynthesis; 4-aminobenzoate from chorismate: step 2/2.</text>
</comment>
<keyword evidence="12" id="KW-1185">Reference proteome</keyword>
<evidence type="ECO:0000256" key="7">
    <source>
        <dbReference type="ARBA" id="ARBA00049529"/>
    </source>
</evidence>
<name>A0A110B4C3_HALHR</name>
<evidence type="ECO:0000313" key="11">
    <source>
        <dbReference type="EMBL" id="BAU56500.1"/>
    </source>
</evidence>
<evidence type="ECO:0000256" key="4">
    <source>
        <dbReference type="ARBA" id="ARBA00022909"/>
    </source>
</evidence>
<dbReference type="AlphaFoldDB" id="A0A110B4C3"/>
<dbReference type="Proteomes" id="UP000218890">
    <property type="component" value="Chromosome"/>
</dbReference>
<dbReference type="InterPro" id="IPR043132">
    <property type="entry name" value="BCAT-like_C"/>
</dbReference>
<dbReference type="KEGG" id="hhk:HH1059_24270"/>
<evidence type="ECO:0000313" key="12">
    <source>
        <dbReference type="Proteomes" id="UP000218890"/>
    </source>
</evidence>
<reference evidence="11" key="1">
    <citation type="submission" date="2016-02" db="EMBL/GenBank/DDBJ databases">
        <title>Halorhodospira halochloris DSM-1059 complete genome, version 2.</title>
        <authorList>
            <person name="Tsukatani Y."/>
        </authorList>
    </citation>
    <scope>NUCLEOTIDE SEQUENCE</scope>
    <source>
        <strain evidence="11">DSM 1059</strain>
    </source>
</reference>
<evidence type="ECO:0000256" key="10">
    <source>
        <dbReference type="ARBA" id="ARBA00080135"/>
    </source>
</evidence>
<dbReference type="InterPro" id="IPR036038">
    <property type="entry name" value="Aminotransferase-like"/>
</dbReference>
<evidence type="ECO:0000256" key="1">
    <source>
        <dbReference type="ARBA" id="ARBA00001933"/>
    </source>
</evidence>
<dbReference type="Gene3D" id="3.30.470.10">
    <property type="match status" value="1"/>
</dbReference>
<evidence type="ECO:0000256" key="9">
    <source>
        <dbReference type="ARBA" id="ARBA00069174"/>
    </source>
</evidence>
<comment type="similarity">
    <text evidence="2">Belongs to the class-IV pyridoxal-phosphate-dependent aminotransferase family.</text>
</comment>
<keyword evidence="4" id="KW-0289">Folate biosynthesis</keyword>
<dbReference type="OrthoDB" id="21319at2"/>
<dbReference type="InterPro" id="IPR043131">
    <property type="entry name" value="BCAT-like_N"/>
</dbReference>
<dbReference type="GO" id="GO:0046656">
    <property type="term" value="P:folic acid biosynthetic process"/>
    <property type="evidence" value="ECO:0007669"/>
    <property type="project" value="UniProtKB-KW"/>
</dbReference>
<dbReference type="GO" id="GO:0005829">
    <property type="term" value="C:cytosol"/>
    <property type="evidence" value="ECO:0007669"/>
    <property type="project" value="TreeGrafter"/>
</dbReference>
<comment type="function">
    <text evidence="8">Involved in the biosynthesis of p-aminobenzoate (PABA), a precursor of tetrahydrofolate. Converts 4-amino-4-deoxychorismate into 4-aminobenzoate (PABA) and pyruvate.</text>
</comment>
<dbReference type="GO" id="GO:0008652">
    <property type="term" value="P:amino acid biosynthetic process"/>
    <property type="evidence" value="ECO:0007669"/>
    <property type="project" value="UniProtKB-ARBA"/>
</dbReference>
<keyword evidence="11" id="KW-0808">Transferase</keyword>
<evidence type="ECO:0000256" key="5">
    <source>
        <dbReference type="ARBA" id="ARBA00035633"/>
    </source>
</evidence>
<dbReference type="Pfam" id="PF01063">
    <property type="entry name" value="Aminotran_4"/>
    <property type="match status" value="1"/>
</dbReference>